<dbReference type="Proteomes" id="UP001208017">
    <property type="component" value="Unassembled WGS sequence"/>
</dbReference>
<feature type="domain" description="Beta-lactamase-related" evidence="2">
    <location>
        <begin position="2"/>
        <end position="354"/>
    </location>
</feature>
<dbReference type="GO" id="GO:0016787">
    <property type="term" value="F:hydrolase activity"/>
    <property type="evidence" value="ECO:0007669"/>
    <property type="project" value="UniProtKB-KW"/>
</dbReference>
<evidence type="ECO:0000313" key="4">
    <source>
        <dbReference type="Proteomes" id="UP001208017"/>
    </source>
</evidence>
<dbReference type="InterPro" id="IPR001466">
    <property type="entry name" value="Beta-lactam-related"/>
</dbReference>
<dbReference type="Gene3D" id="3.40.710.10">
    <property type="entry name" value="DD-peptidase/beta-lactamase superfamily"/>
    <property type="match status" value="1"/>
</dbReference>
<sequence length="368" mass="40396">MRRLVQKGIEEGLFPGAVVCVSRNGDPLYYEAHGKAEATPAERTMTLDTRFDLSSLTQVVATLPAVLRTVQMGKLSLIDPIARYLPEFATGVDRHAKGQISVFQLLSHTSGLPAWKPFFLTARGVKAYLRALADTPLEAAPGEKAIQSDLGYLLLGFALERIWDRPLQDVCERLVFRPLDLNQTSFATGEPLPTELCAASEVGNECERRLCAPYGINHFPWREDVICGEAQDGNAFYGLDGVAGHAGLFSTAADLNRYAEVWVRKGVFRRERFLDATLVTLATQTHTKDLAGEGGMQRGFGWETAHPGGTLGEATPAMSFGMVGKGHSVAIWCDPVSKMTAVTLTNGWHPRGRDGLQEWLKVLHKRIF</sequence>
<accession>A0ABT3X724</accession>
<dbReference type="SUPFAM" id="SSF56601">
    <property type="entry name" value="beta-lactamase/transpeptidase-like"/>
    <property type="match status" value="1"/>
</dbReference>
<dbReference type="EMBL" id="JAPMLT010000005">
    <property type="protein sequence ID" value="MCX7570544.1"/>
    <property type="molecule type" value="Genomic_DNA"/>
</dbReference>
<comment type="caution">
    <text evidence="3">The sequence shown here is derived from an EMBL/GenBank/DDBJ whole genome shotgun (WGS) entry which is preliminary data.</text>
</comment>
<evidence type="ECO:0000256" key="1">
    <source>
        <dbReference type="ARBA" id="ARBA00022801"/>
    </source>
</evidence>
<keyword evidence="4" id="KW-1185">Reference proteome</keyword>
<dbReference type="Pfam" id="PF00144">
    <property type="entry name" value="Beta-lactamase"/>
    <property type="match status" value="1"/>
</dbReference>
<protein>
    <submittedName>
        <fullName evidence="3">Serine hydrolase</fullName>
    </submittedName>
</protein>
<dbReference type="PANTHER" id="PTHR43283">
    <property type="entry name" value="BETA-LACTAMASE-RELATED"/>
    <property type="match status" value="1"/>
</dbReference>
<dbReference type="PANTHER" id="PTHR43283:SF11">
    <property type="entry name" value="BETA-LACTAMASE-RELATED DOMAIN-CONTAINING PROTEIN"/>
    <property type="match status" value="1"/>
</dbReference>
<evidence type="ECO:0000313" key="3">
    <source>
        <dbReference type="EMBL" id="MCX7570544.1"/>
    </source>
</evidence>
<dbReference type="InterPro" id="IPR012338">
    <property type="entry name" value="Beta-lactam/transpept-like"/>
</dbReference>
<dbReference type="InterPro" id="IPR050789">
    <property type="entry name" value="Diverse_Enzym_Activities"/>
</dbReference>
<name>A0ABT3X724_9BACL</name>
<reference evidence="3 4" key="1">
    <citation type="submission" date="2022-11" db="EMBL/GenBank/DDBJ databases">
        <title>Study of microbial diversity in lake waters.</title>
        <authorList>
            <person name="Zhang J."/>
        </authorList>
    </citation>
    <scope>NUCLEOTIDE SEQUENCE [LARGE SCALE GENOMIC DNA]</scope>
    <source>
        <strain evidence="3 4">DT12</strain>
    </source>
</reference>
<gene>
    <name evidence="3" type="ORF">OS242_11275</name>
</gene>
<organism evidence="3 4">
    <name type="scientific">Tumebacillus lacus</name>
    <dbReference type="NCBI Taxonomy" id="2995335"/>
    <lineage>
        <taxon>Bacteria</taxon>
        <taxon>Bacillati</taxon>
        <taxon>Bacillota</taxon>
        <taxon>Bacilli</taxon>
        <taxon>Bacillales</taxon>
        <taxon>Alicyclobacillaceae</taxon>
        <taxon>Tumebacillus</taxon>
    </lineage>
</organism>
<evidence type="ECO:0000259" key="2">
    <source>
        <dbReference type="Pfam" id="PF00144"/>
    </source>
</evidence>
<dbReference type="RefSeq" id="WP_267151796.1">
    <property type="nucleotide sequence ID" value="NZ_JAPMLT010000005.1"/>
</dbReference>
<proteinExistence type="predicted"/>
<keyword evidence="1 3" id="KW-0378">Hydrolase</keyword>